<evidence type="ECO:0000256" key="4">
    <source>
        <dbReference type="ARBA" id="ARBA00023136"/>
    </source>
</evidence>
<sequence>MEHALADSAGHMSQSSALAEAMQRALSEHLQQVERDIRQHLDDVAVQITTKSDEVITVLSDIGDIAKQVNLLALNAAIESARAGEAGRGFAVVADEVRKLAQRTLLSARDATERMDLSHLQKRMNSVSSHSQGSFDLLTRRLNDSLGQMNALFATVSGNVGGLQQTNRVILESAPQLEQRLGYLLGLAERAASLGRGAAQVLAKDAALPEQGLQRLLAEQHIAIRPDQDRLADVLQRGRLRVAIEPQLVGLSFRQRPGEPLRGMDADYVRAFAQWLGVEVEFVEYGWEQCMSLLAFGRRPAEAPADLMWSALPASPAFEDLAFSRPYSFAPLILARRKGDERIGGLADLQGRVLGCGNDPVALETLAQLGVRWPANRHMPGGRVELANLMVFSDQTRIHDALAEGVVDAFTVERPIYHWAATHRQSRWFGKLDILPQPLGDRLWCYSVGVARRAENARLLAKVNEFLVQFQDSPRRKEIETNWQGGALTPPAGSFELKGVVDASELARLPC</sequence>
<evidence type="ECO:0000256" key="3">
    <source>
        <dbReference type="ARBA" id="ARBA00022989"/>
    </source>
</evidence>
<proteinExistence type="inferred from homology"/>
<evidence type="ECO:0000256" key="1">
    <source>
        <dbReference type="ARBA" id="ARBA00004370"/>
    </source>
</evidence>
<feature type="region of interest" description="Disordered" evidence="8">
    <location>
        <begin position="1"/>
        <end position="20"/>
    </location>
</feature>
<accession>A0A7Y9XUN5</accession>
<protein>
    <submittedName>
        <fullName evidence="10">ABC-type amino acid transport substrate-binding protein</fullName>
    </submittedName>
</protein>
<evidence type="ECO:0000256" key="6">
    <source>
        <dbReference type="ARBA" id="ARBA00029447"/>
    </source>
</evidence>
<keyword evidence="4" id="KW-0472">Membrane</keyword>
<comment type="subcellular location">
    <subcellularLocation>
        <location evidence="1">Membrane</location>
    </subcellularLocation>
</comment>
<gene>
    <name evidence="10" type="ORF">FHR27_005022</name>
</gene>
<keyword evidence="11" id="KW-1185">Reference proteome</keyword>
<dbReference type="EMBL" id="JACBYV010000001">
    <property type="protein sequence ID" value="NYH76412.1"/>
    <property type="molecule type" value="Genomic_DNA"/>
</dbReference>
<keyword evidence="2" id="KW-0812">Transmembrane</keyword>
<name>A0A7Y9XUN5_9GAMM</name>
<evidence type="ECO:0000256" key="5">
    <source>
        <dbReference type="ARBA" id="ARBA00023224"/>
    </source>
</evidence>
<keyword evidence="3" id="KW-1133">Transmembrane helix</keyword>
<dbReference type="InterPro" id="IPR004089">
    <property type="entry name" value="MCPsignal_dom"/>
</dbReference>
<organism evidence="10 11">
    <name type="scientific">Phytopseudomonas flavescens</name>
    <dbReference type="NCBI Taxonomy" id="29435"/>
    <lineage>
        <taxon>Bacteria</taxon>
        <taxon>Pseudomonadati</taxon>
        <taxon>Pseudomonadota</taxon>
        <taxon>Gammaproteobacteria</taxon>
        <taxon>Pseudomonadales</taxon>
        <taxon>Pseudomonadaceae</taxon>
        <taxon>Phytopseudomonas</taxon>
    </lineage>
</organism>
<dbReference type="SUPFAM" id="SSF53850">
    <property type="entry name" value="Periplasmic binding protein-like II"/>
    <property type="match status" value="1"/>
</dbReference>
<dbReference type="AlphaFoldDB" id="A0A7Y9XUN5"/>
<feature type="domain" description="Methyl-accepting transducer" evidence="9">
    <location>
        <begin position="1"/>
        <end position="110"/>
    </location>
</feature>
<dbReference type="Proteomes" id="UP000578688">
    <property type="component" value="Unassembled WGS sequence"/>
</dbReference>
<dbReference type="SUPFAM" id="SSF58104">
    <property type="entry name" value="Methyl-accepting chemotaxis protein (MCP) signaling domain"/>
    <property type="match status" value="1"/>
</dbReference>
<dbReference type="PANTHER" id="PTHR32089:SF112">
    <property type="entry name" value="LYSOZYME-LIKE PROTEIN-RELATED"/>
    <property type="match status" value="1"/>
</dbReference>
<dbReference type="Gene3D" id="3.40.190.10">
    <property type="entry name" value="Periplasmic binding protein-like II"/>
    <property type="match status" value="2"/>
</dbReference>
<dbReference type="GO" id="GO:0006935">
    <property type="term" value="P:chemotaxis"/>
    <property type="evidence" value="ECO:0007669"/>
    <property type="project" value="InterPro"/>
</dbReference>
<evidence type="ECO:0000256" key="2">
    <source>
        <dbReference type="ARBA" id="ARBA00022692"/>
    </source>
</evidence>
<dbReference type="Pfam" id="PF00497">
    <property type="entry name" value="SBP_bac_3"/>
    <property type="match status" value="1"/>
</dbReference>
<comment type="caution">
    <text evidence="10">The sequence shown here is derived from an EMBL/GenBank/DDBJ whole genome shotgun (WGS) entry which is preliminary data.</text>
</comment>
<dbReference type="InterPro" id="IPR004090">
    <property type="entry name" value="Chemotax_Me-accpt_rcpt"/>
</dbReference>
<dbReference type="SMART" id="SM00062">
    <property type="entry name" value="PBPb"/>
    <property type="match status" value="1"/>
</dbReference>
<evidence type="ECO:0000256" key="8">
    <source>
        <dbReference type="SAM" id="MobiDB-lite"/>
    </source>
</evidence>
<dbReference type="GO" id="GO:0007165">
    <property type="term" value="P:signal transduction"/>
    <property type="evidence" value="ECO:0007669"/>
    <property type="project" value="UniProtKB-KW"/>
</dbReference>
<dbReference type="InterPro" id="IPR001638">
    <property type="entry name" value="Solute-binding_3/MltF_N"/>
</dbReference>
<reference evidence="10 11" key="1">
    <citation type="submission" date="2020-07" db="EMBL/GenBank/DDBJ databases">
        <title>Genomic analyses of the natural microbiome of Caenorhabditis elegans.</title>
        <authorList>
            <person name="Samuel B."/>
        </authorList>
    </citation>
    <scope>NUCLEOTIDE SEQUENCE [LARGE SCALE GENOMIC DNA]</scope>
    <source>
        <strain evidence="10 11">BIGb0408</strain>
    </source>
</reference>
<dbReference type="SMART" id="SM00283">
    <property type="entry name" value="MA"/>
    <property type="match status" value="1"/>
</dbReference>
<dbReference type="GO" id="GO:0004888">
    <property type="term" value="F:transmembrane signaling receptor activity"/>
    <property type="evidence" value="ECO:0007669"/>
    <property type="project" value="InterPro"/>
</dbReference>
<evidence type="ECO:0000256" key="7">
    <source>
        <dbReference type="PROSITE-ProRule" id="PRU00284"/>
    </source>
</evidence>
<dbReference type="Pfam" id="PF00015">
    <property type="entry name" value="MCPsignal"/>
    <property type="match status" value="1"/>
</dbReference>
<evidence type="ECO:0000313" key="10">
    <source>
        <dbReference type="EMBL" id="NYH76412.1"/>
    </source>
</evidence>
<dbReference type="PROSITE" id="PS50111">
    <property type="entry name" value="CHEMOTAXIS_TRANSDUC_2"/>
    <property type="match status" value="1"/>
</dbReference>
<keyword evidence="5 7" id="KW-0807">Transducer</keyword>
<evidence type="ECO:0000259" key="9">
    <source>
        <dbReference type="PROSITE" id="PS50111"/>
    </source>
</evidence>
<dbReference type="GO" id="GO:0016020">
    <property type="term" value="C:membrane"/>
    <property type="evidence" value="ECO:0007669"/>
    <property type="project" value="UniProtKB-SubCell"/>
</dbReference>
<comment type="similarity">
    <text evidence="6">Belongs to the methyl-accepting chemotaxis (MCP) protein family.</text>
</comment>
<dbReference type="PANTHER" id="PTHR32089">
    <property type="entry name" value="METHYL-ACCEPTING CHEMOTAXIS PROTEIN MCPB"/>
    <property type="match status" value="1"/>
</dbReference>
<evidence type="ECO:0000313" key="11">
    <source>
        <dbReference type="Proteomes" id="UP000578688"/>
    </source>
</evidence>
<dbReference type="PRINTS" id="PR00260">
    <property type="entry name" value="CHEMTRNSDUCR"/>
</dbReference>
<dbReference type="Gene3D" id="1.10.287.950">
    <property type="entry name" value="Methyl-accepting chemotaxis protein"/>
    <property type="match status" value="1"/>
</dbReference>